<dbReference type="Gene3D" id="3.40.50.720">
    <property type="entry name" value="NAD(P)-binding Rossmann-like Domain"/>
    <property type="match status" value="1"/>
</dbReference>
<evidence type="ECO:0008006" key="3">
    <source>
        <dbReference type="Google" id="ProtNLM"/>
    </source>
</evidence>
<gene>
    <name evidence="1" type="ORF">A1O9_12219</name>
</gene>
<comment type="caution">
    <text evidence="1">The sequence shown here is derived from an EMBL/GenBank/DDBJ whole genome shotgun (WGS) entry which is preliminary data.</text>
</comment>
<accession>A0A072NWA1</accession>
<dbReference type="OrthoDB" id="1933717at2759"/>
<dbReference type="GeneID" id="25287113"/>
<proteinExistence type="predicted"/>
<dbReference type="RefSeq" id="XP_013254471.1">
    <property type="nucleotide sequence ID" value="XM_013399017.1"/>
</dbReference>
<dbReference type="VEuPathDB" id="FungiDB:A1O9_12219"/>
<protein>
    <recommendedName>
        <fullName evidence="3">3-oxoacyl-[acyl-carrier protein] reductase</fullName>
    </recommendedName>
</protein>
<name>A0A072NWA1_9EURO</name>
<dbReference type="HOGENOM" id="CLU_1777438_0_0_1"/>
<reference evidence="1 2" key="1">
    <citation type="submission" date="2013-03" db="EMBL/GenBank/DDBJ databases">
        <title>The Genome Sequence of Exophiala aquamarina CBS 119918.</title>
        <authorList>
            <consortium name="The Broad Institute Genomics Platform"/>
            <person name="Cuomo C."/>
            <person name="de Hoog S."/>
            <person name="Gorbushina A."/>
            <person name="Walker B."/>
            <person name="Young S.K."/>
            <person name="Zeng Q."/>
            <person name="Gargeya S."/>
            <person name="Fitzgerald M."/>
            <person name="Haas B."/>
            <person name="Abouelleil A."/>
            <person name="Allen A.W."/>
            <person name="Alvarado L."/>
            <person name="Arachchi H.M."/>
            <person name="Berlin A.M."/>
            <person name="Chapman S.B."/>
            <person name="Gainer-Dewar J."/>
            <person name="Goldberg J."/>
            <person name="Griggs A."/>
            <person name="Gujja S."/>
            <person name="Hansen M."/>
            <person name="Howarth C."/>
            <person name="Imamovic A."/>
            <person name="Ireland A."/>
            <person name="Larimer J."/>
            <person name="McCowan C."/>
            <person name="Murphy C."/>
            <person name="Pearson M."/>
            <person name="Poon T.W."/>
            <person name="Priest M."/>
            <person name="Roberts A."/>
            <person name="Saif S."/>
            <person name="Shea T."/>
            <person name="Sisk P."/>
            <person name="Sykes S."/>
            <person name="Wortman J."/>
            <person name="Nusbaum C."/>
            <person name="Birren B."/>
        </authorList>
    </citation>
    <scope>NUCLEOTIDE SEQUENCE [LARGE SCALE GENOMIC DNA]</scope>
    <source>
        <strain evidence="1 2">CBS 119918</strain>
    </source>
</reference>
<sequence>MAFPPSYGFITSTLHGKAEGPTLPEINKVSGKFVVVVASSGKGLIYLGALEKGLFRVDPELEVLSQVVDHCKPEDVKDVAKQVQRKFHGRLDVAVSNAGTSGKLVYDVDEKTGEHTRDRYPEEIIQDGNAANIINTNFLGSYYVAK</sequence>
<dbReference type="EMBL" id="AMGV01000021">
    <property type="protein sequence ID" value="KEF51881.1"/>
    <property type="molecule type" value="Genomic_DNA"/>
</dbReference>
<dbReference type="SUPFAM" id="SSF51735">
    <property type="entry name" value="NAD(P)-binding Rossmann-fold domains"/>
    <property type="match status" value="1"/>
</dbReference>
<dbReference type="InterPro" id="IPR036291">
    <property type="entry name" value="NAD(P)-bd_dom_sf"/>
</dbReference>
<dbReference type="STRING" id="1182545.A0A072NWA1"/>
<evidence type="ECO:0000313" key="1">
    <source>
        <dbReference type="EMBL" id="KEF51881.1"/>
    </source>
</evidence>
<dbReference type="Proteomes" id="UP000027920">
    <property type="component" value="Unassembled WGS sequence"/>
</dbReference>
<keyword evidence="2" id="KW-1185">Reference proteome</keyword>
<organism evidence="1 2">
    <name type="scientific">Exophiala aquamarina CBS 119918</name>
    <dbReference type="NCBI Taxonomy" id="1182545"/>
    <lineage>
        <taxon>Eukaryota</taxon>
        <taxon>Fungi</taxon>
        <taxon>Dikarya</taxon>
        <taxon>Ascomycota</taxon>
        <taxon>Pezizomycotina</taxon>
        <taxon>Eurotiomycetes</taxon>
        <taxon>Chaetothyriomycetidae</taxon>
        <taxon>Chaetothyriales</taxon>
        <taxon>Herpotrichiellaceae</taxon>
        <taxon>Exophiala</taxon>
    </lineage>
</organism>
<dbReference type="AlphaFoldDB" id="A0A072NWA1"/>
<evidence type="ECO:0000313" key="2">
    <source>
        <dbReference type="Proteomes" id="UP000027920"/>
    </source>
</evidence>